<evidence type="ECO:0000256" key="2">
    <source>
        <dbReference type="SAM" id="SignalP"/>
    </source>
</evidence>
<dbReference type="RefSeq" id="WP_194236409.1">
    <property type="nucleotide sequence ID" value="NZ_VMNX01000324.1"/>
</dbReference>
<feature type="region of interest" description="Disordered" evidence="1">
    <location>
        <begin position="37"/>
        <end position="63"/>
    </location>
</feature>
<name>A0A5N8X5T2_9ACTN</name>
<feature type="signal peptide" evidence="2">
    <location>
        <begin position="1"/>
        <end position="24"/>
    </location>
</feature>
<dbReference type="Proteomes" id="UP000373149">
    <property type="component" value="Unassembled WGS sequence"/>
</dbReference>
<keyword evidence="2" id="KW-0732">Signal</keyword>
<gene>
    <name evidence="3" type="ORF">FPZ41_42260</name>
</gene>
<accession>A0A5N8X5T2</accession>
<keyword evidence="4" id="KW-1185">Reference proteome</keyword>
<organism evidence="3 4">
    <name type="scientific">Streptomyces acidicola</name>
    <dbReference type="NCBI Taxonomy" id="2596892"/>
    <lineage>
        <taxon>Bacteria</taxon>
        <taxon>Bacillati</taxon>
        <taxon>Actinomycetota</taxon>
        <taxon>Actinomycetes</taxon>
        <taxon>Kitasatosporales</taxon>
        <taxon>Streptomycetaceae</taxon>
        <taxon>Streptomyces</taxon>
    </lineage>
</organism>
<sequence>MMCTDIRRHRGGRVLARLAAAAVAALVLTGCAEQARSVESVRTEDSRATATADSSAAGLRKDEEPVRVRFPEFGDFSSVV</sequence>
<comment type="caution">
    <text evidence="3">The sequence shown here is derived from an EMBL/GenBank/DDBJ whole genome shotgun (WGS) entry which is preliminary data.</text>
</comment>
<evidence type="ECO:0000313" key="4">
    <source>
        <dbReference type="Proteomes" id="UP000373149"/>
    </source>
</evidence>
<dbReference type="PROSITE" id="PS51257">
    <property type="entry name" value="PROKAR_LIPOPROTEIN"/>
    <property type="match status" value="1"/>
</dbReference>
<evidence type="ECO:0000256" key="1">
    <source>
        <dbReference type="SAM" id="MobiDB-lite"/>
    </source>
</evidence>
<reference evidence="3 4" key="1">
    <citation type="submission" date="2019-09" db="EMBL/GenBank/DDBJ databases">
        <authorList>
            <person name="Duangmal K."/>
            <person name="Teo W.F.A."/>
            <person name="Lipun K."/>
        </authorList>
    </citation>
    <scope>NUCLEOTIDE SEQUENCE [LARGE SCALE GENOMIC DNA]</scope>
    <source>
        <strain evidence="3 4">K1PN6</strain>
    </source>
</reference>
<protein>
    <submittedName>
        <fullName evidence="3">Uncharacterized protein</fullName>
    </submittedName>
</protein>
<evidence type="ECO:0000313" key="3">
    <source>
        <dbReference type="EMBL" id="MPY54827.1"/>
    </source>
</evidence>
<feature type="compositionally biased region" description="Low complexity" evidence="1">
    <location>
        <begin position="48"/>
        <end position="57"/>
    </location>
</feature>
<dbReference type="AlphaFoldDB" id="A0A5N8X5T2"/>
<proteinExistence type="predicted"/>
<dbReference type="EMBL" id="VMNX01000324">
    <property type="protein sequence ID" value="MPY54827.1"/>
    <property type="molecule type" value="Genomic_DNA"/>
</dbReference>
<feature type="chain" id="PRO_5038656557" evidence="2">
    <location>
        <begin position="25"/>
        <end position="80"/>
    </location>
</feature>